<dbReference type="KEGG" id="vg:40101151"/>
<evidence type="ECO:0000313" key="2">
    <source>
        <dbReference type="Proteomes" id="UP000241654"/>
    </source>
</evidence>
<dbReference type="Proteomes" id="UP000241654">
    <property type="component" value="Segment"/>
</dbReference>
<protein>
    <submittedName>
        <fullName evidence="1">Uncharacterized protein</fullName>
    </submittedName>
</protein>
<gene>
    <name evidence="1" type="primary">53</name>
    <name evidence="1" type="ORF">PBI_PIKMIN_53</name>
</gene>
<accession>A0A2P1CIX3</accession>
<sequence>MSQKIEATLVRKVIRALKAAGNPVVKVDDGEELIKTSTEKEILEAAFSVDEARLCTKNGSWVFLTIGEGWDVICDYTVDLEEALSPIYEYISRNEA</sequence>
<proteinExistence type="predicted"/>
<organism evidence="1 2">
    <name type="scientific">Microbacterium phage Pikmin</name>
    <dbReference type="NCBI Taxonomy" id="2099444"/>
    <lineage>
        <taxon>Viruses</taxon>
        <taxon>Duplodnaviria</taxon>
        <taxon>Heunggongvirae</taxon>
        <taxon>Uroviricota</taxon>
        <taxon>Caudoviricetes</taxon>
        <taxon>Pikminvirus</taxon>
        <taxon>Pikminvirus pikmin</taxon>
    </lineage>
</organism>
<keyword evidence="2" id="KW-1185">Reference proteome</keyword>
<dbReference type="GeneID" id="40101151"/>
<dbReference type="RefSeq" id="YP_009624308.1">
    <property type="nucleotide sequence ID" value="NC_042119.1"/>
</dbReference>
<reference evidence="1 2" key="1">
    <citation type="submission" date="2018-02" db="EMBL/GenBank/DDBJ databases">
        <authorList>
            <person name="Aull H.G."/>
            <person name="Zack K.M."/>
            <person name="Garlena R.A."/>
            <person name="Russell D.A."/>
            <person name="Pope W.H."/>
            <person name="Jacobs-Sera D."/>
            <person name="Hatfull G.F."/>
        </authorList>
    </citation>
    <scope>NUCLEOTIDE SEQUENCE [LARGE SCALE GENOMIC DNA]</scope>
</reference>
<name>A0A2P1CIX3_9CAUD</name>
<dbReference type="EMBL" id="MG944218">
    <property type="protein sequence ID" value="AVJ51191.1"/>
    <property type="molecule type" value="Genomic_DNA"/>
</dbReference>
<evidence type="ECO:0000313" key="1">
    <source>
        <dbReference type="EMBL" id="AVJ51191.1"/>
    </source>
</evidence>